<dbReference type="PANTHER" id="PTHR31157">
    <property type="entry name" value="SCP DOMAIN-CONTAINING PROTEIN"/>
    <property type="match status" value="1"/>
</dbReference>
<evidence type="ECO:0000313" key="4">
    <source>
        <dbReference type="Proteomes" id="UP000198553"/>
    </source>
</evidence>
<dbReference type="Gene3D" id="3.40.33.10">
    <property type="entry name" value="CAP"/>
    <property type="match status" value="1"/>
</dbReference>
<name>A0A1H7ZMI9_9BACI</name>
<evidence type="ECO:0000259" key="1">
    <source>
        <dbReference type="Pfam" id="PF00188"/>
    </source>
</evidence>
<feature type="domain" description="SCP" evidence="1">
    <location>
        <begin position="250"/>
        <end position="366"/>
    </location>
</feature>
<dbReference type="InterPro" id="IPR029410">
    <property type="entry name" value="CAP_assoc"/>
</dbReference>
<dbReference type="InterPro" id="IPR035940">
    <property type="entry name" value="CAP_sf"/>
</dbReference>
<dbReference type="EMBL" id="FOBW01000004">
    <property type="protein sequence ID" value="SEM59545.1"/>
    <property type="molecule type" value="Genomic_DNA"/>
</dbReference>
<evidence type="ECO:0000259" key="2">
    <source>
        <dbReference type="Pfam" id="PF14504"/>
    </source>
</evidence>
<dbReference type="Proteomes" id="UP000198553">
    <property type="component" value="Unassembled WGS sequence"/>
</dbReference>
<organism evidence="3 4">
    <name type="scientific">Mesobacillus persicus</name>
    <dbReference type="NCBI Taxonomy" id="930146"/>
    <lineage>
        <taxon>Bacteria</taxon>
        <taxon>Bacillati</taxon>
        <taxon>Bacillota</taxon>
        <taxon>Bacilli</taxon>
        <taxon>Bacillales</taxon>
        <taxon>Bacillaceae</taxon>
        <taxon>Mesobacillus</taxon>
    </lineage>
</organism>
<dbReference type="Pfam" id="PF00188">
    <property type="entry name" value="CAP"/>
    <property type="match status" value="1"/>
</dbReference>
<dbReference type="Pfam" id="PF14504">
    <property type="entry name" value="CAP_assoc_N"/>
    <property type="match status" value="1"/>
</dbReference>
<dbReference type="InterPro" id="IPR014044">
    <property type="entry name" value="CAP_dom"/>
</dbReference>
<dbReference type="PANTHER" id="PTHR31157:SF1">
    <property type="entry name" value="SCP DOMAIN-CONTAINING PROTEIN"/>
    <property type="match status" value="1"/>
</dbReference>
<dbReference type="RefSeq" id="WP_170843813.1">
    <property type="nucleotide sequence ID" value="NZ_FOBW01000004.1"/>
</dbReference>
<gene>
    <name evidence="3" type="ORF">SAMN05192533_1047</name>
</gene>
<dbReference type="SUPFAM" id="SSF55797">
    <property type="entry name" value="PR-1-like"/>
    <property type="match status" value="1"/>
</dbReference>
<keyword evidence="4" id="KW-1185">Reference proteome</keyword>
<evidence type="ECO:0000313" key="3">
    <source>
        <dbReference type="EMBL" id="SEM59545.1"/>
    </source>
</evidence>
<reference evidence="4" key="1">
    <citation type="submission" date="2016-10" db="EMBL/GenBank/DDBJ databases">
        <authorList>
            <person name="Varghese N."/>
            <person name="Submissions S."/>
        </authorList>
    </citation>
    <scope>NUCLEOTIDE SEQUENCE [LARGE SCALE GENOMIC DNA]</scope>
    <source>
        <strain evidence="4">B48,IBRC-M 10115,DSM 25386,CECT 8001</strain>
    </source>
</reference>
<accession>A0A1H7ZMI9</accession>
<proteinExistence type="predicted"/>
<sequence length="372" mass="42750">MRFFFVILIGFLLYNSWPVIEERFGDNPISSIITEIGAIKENTDLSTVTEDLNVLKDFINEGLIGDSVPKENQIEIERPELTQPSKEMFSISNIELGATRSEVEKQLGAPNRSSINEYGTQWHAYHQNFQNFLMIAYDEENHVAGLYTNHDLVSSTNEIRLGSPREVVHQKLGSSLERIQKGMVFYQLPKERDYDLFLIDGSYVSIFYDKHQNNTVTAIQIIEESLEQQRSDFYTKANDELKEGFEYQMFDLTNAARVKHGLPVLEWDDVIKETARKHSIDMAENNFFSHTNLNGQSPFDRMEADNILFSTAGENLAYGQTSSVYAHEGSMNSLGHRENILKEEFKMLGVGVAFNTQSQPYYTQNYYTKRGY</sequence>
<dbReference type="AlphaFoldDB" id="A0A1H7ZMI9"/>
<dbReference type="STRING" id="930146.SAMN05192533_1047"/>
<protein>
    <submittedName>
        <fullName evidence="3">Uncharacterized conserved protein YkwD, contains CAP (CSP/antigen 5/PR1) domain</fullName>
    </submittedName>
</protein>
<feature type="domain" description="CAP-associated" evidence="2">
    <location>
        <begin position="96"/>
        <end position="230"/>
    </location>
</feature>
<dbReference type="CDD" id="cd05379">
    <property type="entry name" value="CAP_bacterial"/>
    <property type="match status" value="1"/>
</dbReference>